<evidence type="ECO:0000256" key="1">
    <source>
        <dbReference type="ARBA" id="ARBA00004141"/>
    </source>
</evidence>
<evidence type="ECO:0000256" key="7">
    <source>
        <dbReference type="ARBA" id="ARBA00023180"/>
    </source>
</evidence>
<feature type="transmembrane region" description="Helical" evidence="9">
    <location>
        <begin position="523"/>
        <end position="545"/>
    </location>
</feature>
<evidence type="ECO:0000256" key="9">
    <source>
        <dbReference type="SAM" id="Phobius"/>
    </source>
</evidence>
<keyword evidence="6" id="KW-0675">Receptor</keyword>
<keyword evidence="3 9" id="KW-0812">Transmembrane</keyword>
<keyword evidence="7" id="KW-0325">Glycoprotein</keyword>
<dbReference type="Gene3D" id="1.20.1640.10">
    <property type="entry name" value="Multidrug efflux transporter AcrB transmembrane domain"/>
    <property type="match status" value="2"/>
</dbReference>
<feature type="transmembrane region" description="Helical" evidence="9">
    <location>
        <begin position="566"/>
        <end position="588"/>
    </location>
</feature>
<dbReference type="NCBIfam" id="TIGR00918">
    <property type="entry name" value="2A060602"/>
    <property type="match status" value="1"/>
</dbReference>
<evidence type="ECO:0000313" key="11">
    <source>
        <dbReference type="EMBL" id="RZF41387.1"/>
    </source>
</evidence>
<dbReference type="InterPro" id="IPR053958">
    <property type="entry name" value="HMGCR/SNAP/NPC1-like_SSD"/>
</dbReference>
<proteinExistence type="inferred from homology"/>
<feature type="transmembrane region" description="Helical" evidence="9">
    <location>
        <begin position="1016"/>
        <end position="1036"/>
    </location>
</feature>
<feature type="transmembrane region" description="Helical" evidence="9">
    <location>
        <begin position="463"/>
        <end position="481"/>
    </location>
</feature>
<keyword evidence="5 9" id="KW-0472">Membrane</keyword>
<evidence type="ECO:0000256" key="3">
    <source>
        <dbReference type="ARBA" id="ARBA00022692"/>
    </source>
</evidence>
<keyword evidence="12" id="KW-1185">Reference proteome</keyword>
<organism evidence="11 12">
    <name type="scientific">Laodelphax striatellus</name>
    <name type="common">Small brown planthopper</name>
    <name type="synonym">Delphax striatella</name>
    <dbReference type="NCBI Taxonomy" id="195883"/>
    <lineage>
        <taxon>Eukaryota</taxon>
        <taxon>Metazoa</taxon>
        <taxon>Ecdysozoa</taxon>
        <taxon>Arthropoda</taxon>
        <taxon>Hexapoda</taxon>
        <taxon>Insecta</taxon>
        <taxon>Pterygota</taxon>
        <taxon>Neoptera</taxon>
        <taxon>Paraneoptera</taxon>
        <taxon>Hemiptera</taxon>
        <taxon>Auchenorrhyncha</taxon>
        <taxon>Fulgoroidea</taxon>
        <taxon>Delphacidae</taxon>
        <taxon>Criomorphinae</taxon>
        <taxon>Laodelphax</taxon>
    </lineage>
</organism>
<reference evidence="11 12" key="1">
    <citation type="journal article" date="2017" name="Gigascience">
        <title>Genome sequence of the small brown planthopper, Laodelphax striatellus.</title>
        <authorList>
            <person name="Zhu J."/>
            <person name="Jiang F."/>
            <person name="Wang X."/>
            <person name="Yang P."/>
            <person name="Bao Y."/>
            <person name="Zhao W."/>
            <person name="Wang W."/>
            <person name="Lu H."/>
            <person name="Wang Q."/>
            <person name="Cui N."/>
            <person name="Li J."/>
            <person name="Chen X."/>
            <person name="Luo L."/>
            <person name="Yu J."/>
            <person name="Kang L."/>
            <person name="Cui F."/>
        </authorList>
    </citation>
    <scope>NUCLEOTIDE SEQUENCE [LARGE SCALE GENOMIC DNA]</scope>
    <source>
        <strain evidence="11">Lst14</strain>
    </source>
</reference>
<comment type="subcellular location">
    <subcellularLocation>
        <location evidence="1">Membrane</location>
        <topology evidence="1">Multi-pass membrane protein</topology>
    </subcellularLocation>
</comment>
<feature type="transmembrane region" description="Helical" evidence="9">
    <location>
        <begin position="1139"/>
        <end position="1166"/>
    </location>
</feature>
<feature type="transmembrane region" description="Helical" evidence="9">
    <location>
        <begin position="493"/>
        <end position="517"/>
    </location>
</feature>
<evidence type="ECO:0000256" key="4">
    <source>
        <dbReference type="ARBA" id="ARBA00022989"/>
    </source>
</evidence>
<feature type="compositionally biased region" description="Low complexity" evidence="8">
    <location>
        <begin position="1278"/>
        <end position="1288"/>
    </location>
</feature>
<feature type="compositionally biased region" description="Polar residues" evidence="8">
    <location>
        <begin position="1268"/>
        <end position="1277"/>
    </location>
</feature>
<feature type="compositionally biased region" description="Polar residues" evidence="8">
    <location>
        <begin position="682"/>
        <end position="692"/>
    </location>
</feature>
<evidence type="ECO:0000259" key="10">
    <source>
        <dbReference type="PROSITE" id="PS50156"/>
    </source>
</evidence>
<evidence type="ECO:0000256" key="5">
    <source>
        <dbReference type="ARBA" id="ARBA00023136"/>
    </source>
</evidence>
<dbReference type="FunCoup" id="A0A482X6J4">
    <property type="interactions" value="175"/>
</dbReference>
<dbReference type="PANTHER" id="PTHR46022:SF1">
    <property type="entry name" value="PROTEIN PATCHED"/>
    <property type="match status" value="1"/>
</dbReference>
<feature type="transmembrane region" description="Helical" evidence="9">
    <location>
        <begin position="1068"/>
        <end position="1093"/>
    </location>
</feature>
<dbReference type="InterPro" id="IPR004766">
    <property type="entry name" value="TM_rcpt_patched"/>
</dbReference>
<feature type="compositionally biased region" description="Low complexity" evidence="8">
    <location>
        <begin position="1250"/>
        <end position="1267"/>
    </location>
</feature>
<feature type="compositionally biased region" description="Low complexity" evidence="8">
    <location>
        <begin position="1317"/>
        <end position="1333"/>
    </location>
</feature>
<dbReference type="STRING" id="195883.A0A482X6J4"/>
<comment type="similarity">
    <text evidence="2">Belongs to the patched family.</text>
</comment>
<protein>
    <recommendedName>
        <fullName evidence="10">SSD domain-containing protein</fullName>
    </recommendedName>
</protein>
<feature type="transmembrane region" description="Helical" evidence="9">
    <location>
        <begin position="594"/>
        <end position="619"/>
    </location>
</feature>
<evidence type="ECO:0000256" key="8">
    <source>
        <dbReference type="SAM" id="MobiDB-lite"/>
    </source>
</evidence>
<dbReference type="GO" id="GO:0005886">
    <property type="term" value="C:plasma membrane"/>
    <property type="evidence" value="ECO:0007669"/>
    <property type="project" value="TreeGrafter"/>
</dbReference>
<dbReference type="InterPro" id="IPR000731">
    <property type="entry name" value="SSD"/>
</dbReference>
<dbReference type="SUPFAM" id="SSF82866">
    <property type="entry name" value="Multidrug efflux transporter AcrB transmembrane domain"/>
    <property type="match status" value="2"/>
</dbReference>
<dbReference type="OrthoDB" id="5873834at2759"/>
<feature type="transmembrane region" description="Helical" evidence="9">
    <location>
        <begin position="741"/>
        <end position="759"/>
    </location>
</feature>
<dbReference type="PROSITE" id="PS50156">
    <property type="entry name" value="SSD"/>
    <property type="match status" value="1"/>
</dbReference>
<accession>A0A482X6J4</accession>
<feature type="region of interest" description="Disordered" evidence="8">
    <location>
        <begin position="682"/>
        <end position="704"/>
    </location>
</feature>
<name>A0A482X6J4_LAOST</name>
<feature type="region of interest" description="Disordered" evidence="8">
    <location>
        <begin position="1250"/>
        <end position="1333"/>
    </location>
</feature>
<dbReference type="FunFam" id="1.20.1640.10:FF:000027">
    <property type="entry name" value="Blast:Protein patched"/>
    <property type="match status" value="1"/>
</dbReference>
<dbReference type="GO" id="GO:0005119">
    <property type="term" value="F:smoothened binding"/>
    <property type="evidence" value="ECO:0007669"/>
    <property type="project" value="TreeGrafter"/>
</dbReference>
<feature type="domain" description="SSD" evidence="10">
    <location>
        <begin position="459"/>
        <end position="619"/>
    </location>
</feature>
<dbReference type="Proteomes" id="UP000291343">
    <property type="component" value="Unassembled WGS sequence"/>
</dbReference>
<keyword evidence="4 9" id="KW-1133">Transmembrane helix</keyword>
<dbReference type="PANTHER" id="PTHR46022">
    <property type="entry name" value="PROTEIN PATCHED"/>
    <property type="match status" value="1"/>
</dbReference>
<dbReference type="Pfam" id="PF12349">
    <property type="entry name" value="Sterol-sensing"/>
    <property type="match status" value="1"/>
</dbReference>
<dbReference type="GO" id="GO:0045879">
    <property type="term" value="P:negative regulation of smoothened signaling pathway"/>
    <property type="evidence" value="ECO:0007669"/>
    <property type="project" value="TreeGrafter"/>
</dbReference>
<dbReference type="SMR" id="A0A482X6J4"/>
<feature type="transmembrane region" description="Helical" evidence="9">
    <location>
        <begin position="1114"/>
        <end position="1133"/>
    </location>
</feature>
<feature type="transmembrane region" description="Helical" evidence="9">
    <location>
        <begin position="1043"/>
        <end position="1062"/>
    </location>
</feature>
<comment type="caution">
    <text evidence="11">The sequence shown here is derived from an EMBL/GenBank/DDBJ whole genome shotgun (WGS) entry which is preliminary data.</text>
</comment>
<dbReference type="InParanoid" id="A0A482X6J4"/>
<evidence type="ECO:0000313" key="12">
    <source>
        <dbReference type="Proteomes" id="UP000291343"/>
    </source>
</evidence>
<sequence>MALAVTGSVRRPRLPRALLKECSGASVLCGLYSPCSDGAVMVWLNNILGNLRLGPVPLFSPAHIYAALQEKAEGRRTALWFRSKLQAQLFQLGCSIHCHAGKVLFVAILVLSSFCVGLKSAVVHSRVEQLWVEEGGRLESELKYTAAALGESGGSNTHQLLIQTPVDPAANLLHPNALLNHLQVLRAASSVTVHLFDITWRLKDICRSPAMPNFDSHYIDQIFEKVIPCTIITPLDCFWEGSKLLGPEPENPVNIPNIGPNTRWTNLNPQKMVQMIKQQSSRDGFNSQFPYESLEQLMKRAGISTGYQEKPCLNPFDSECPETAPNKRSGMIPDVGAELTGGCYGFAANYMHWPEDLILGGVKRNKTGHVQRAHALQSVVQLIGDRELYEYWSNTYKVHHVGWNQEKAALVLDTWQRKFSKEVKRLLASGNLTSTSSYDMFAFSTALLNDILSKFSEISISKIAIGYAIVLLYAVISLLRWGDPVKSQAAIGFAGVILVSVSVAAGLGFCAVLGIPFNASTTQIVPFLALGLGVIDMFLLTHIYAEQSPSESQPDEQTGLLLKKTGLSVLLTSLSNMVAFFAAAIIPIPALRVFSLQAGILVLFKLATMLLVFPAILSLDMRRRRSGRVDVLCCCLPGPGGFTQWPCLEGSSSQKRKCPPVVSEKQQAITRALPPDRQQTVTVLAPPKSNSKPMPADPEAGGFNHEDDLENEDDALLGSSFSWSYLAAWYADLISRRPVKVMSVLLLIGVLCASVWGVMKVSDGLDLTDIVPQGTDEYAFLSAQSRYFGFYNMYAVTQDDFEYPNNQRLLYEYHESFMRVPNIIKNDDGGLPEFWLGLFRDWLIGLQKAFDRDYSRGSITRERWYPNASMEGILAYKLLVQTGHVDNPVDRSLISQVRLVDSEGIINPKAFYNYLSAWVSNDALAYSASQANLRPEPKQWIHDFSDSELRIPKSSPLVYTQLPFYLHSLGDTSKITKMISQVRELCAKFESRGLPNFPSGIPFLFWEQYLTLRQSLALAVLCALAAVFVVVSVLLVNLVAATMVMMSLAVMVLQLLALMGVLGIKLSAIPAVLLIVAVGIGVHFTLHLCLSFLTGIGGRERRMKMAVEHMFSPIIHGAFTTLIAVTMLGFSEFDFVVRYFFYILIALIGIGLLNGLVFFPVILSLIGPLPEVIPLTYPDRISTPTPEPVRKIRQPSCRVAAPPRRHGAISHQCHREPSLTTITEESNSWHSATHEIVVEPEFVVETTTTTHPYDANTHGSSTNSSGSQRSAPQKSQSHVTTKVTATAKVKVEVHTPVHGGIDSSTYKTRQSRRRDSSSGSSSSDSSDGAGRHS</sequence>
<dbReference type="GO" id="GO:0008158">
    <property type="term" value="F:hedgehog receptor activity"/>
    <property type="evidence" value="ECO:0007669"/>
    <property type="project" value="InterPro"/>
</dbReference>
<gene>
    <name evidence="11" type="ORF">LSTR_LSTR000101</name>
</gene>
<dbReference type="GO" id="GO:0097108">
    <property type="term" value="F:hedgehog family protein binding"/>
    <property type="evidence" value="ECO:0007669"/>
    <property type="project" value="TreeGrafter"/>
</dbReference>
<dbReference type="EMBL" id="QKKF02016774">
    <property type="protein sequence ID" value="RZF41387.1"/>
    <property type="molecule type" value="Genomic_DNA"/>
</dbReference>
<evidence type="ECO:0000256" key="2">
    <source>
        <dbReference type="ARBA" id="ARBA00005585"/>
    </source>
</evidence>
<evidence type="ECO:0000256" key="6">
    <source>
        <dbReference type="ARBA" id="ARBA00023170"/>
    </source>
</evidence>